<dbReference type="EMBL" id="JAVREP010000026">
    <property type="protein sequence ID" value="MDT0331672.1"/>
    <property type="molecule type" value="Genomic_DNA"/>
</dbReference>
<feature type="chain" id="PRO_5046746173" description="Secreted protein" evidence="1">
    <location>
        <begin position="24"/>
        <end position="136"/>
    </location>
</feature>
<comment type="caution">
    <text evidence="2">The sequence shown here is derived from an EMBL/GenBank/DDBJ whole genome shotgun (WGS) entry which is preliminary data.</text>
</comment>
<sequence>MTRAGTLRTAALAVALALPMALAAPAAAQTRGETAAGTTSAEERGALSVRHYYTTWRDARSYWSQDTRYTTGGWLWAGRHYFFCQTEGTAHSDGKGANSTWWVLTDDDTGNRDVFVSATALRVAEPWKPIEGLPRC</sequence>
<protein>
    <recommendedName>
        <fullName evidence="4">Secreted protein</fullName>
    </recommendedName>
</protein>
<organism evidence="2 3">
    <name type="scientific">Nocardiopsis lambiniae</name>
    <dbReference type="NCBI Taxonomy" id="3075539"/>
    <lineage>
        <taxon>Bacteria</taxon>
        <taxon>Bacillati</taxon>
        <taxon>Actinomycetota</taxon>
        <taxon>Actinomycetes</taxon>
        <taxon>Streptosporangiales</taxon>
        <taxon>Nocardiopsidaceae</taxon>
        <taxon>Nocardiopsis</taxon>
    </lineage>
</organism>
<reference evidence="3" key="1">
    <citation type="submission" date="2023-07" db="EMBL/GenBank/DDBJ databases">
        <title>30 novel species of actinomycetes from the DSMZ collection.</title>
        <authorList>
            <person name="Nouioui I."/>
        </authorList>
    </citation>
    <scope>NUCLEOTIDE SEQUENCE [LARGE SCALE GENOMIC DNA]</scope>
    <source>
        <strain evidence="3">DSM 44743</strain>
    </source>
</reference>
<evidence type="ECO:0000313" key="3">
    <source>
        <dbReference type="Proteomes" id="UP001183390"/>
    </source>
</evidence>
<keyword evidence="3" id="KW-1185">Reference proteome</keyword>
<dbReference type="RefSeq" id="WP_311514145.1">
    <property type="nucleotide sequence ID" value="NZ_JAVREP010000026.1"/>
</dbReference>
<evidence type="ECO:0008006" key="4">
    <source>
        <dbReference type="Google" id="ProtNLM"/>
    </source>
</evidence>
<dbReference type="Proteomes" id="UP001183390">
    <property type="component" value="Unassembled WGS sequence"/>
</dbReference>
<keyword evidence="1" id="KW-0732">Signal</keyword>
<evidence type="ECO:0000256" key="1">
    <source>
        <dbReference type="SAM" id="SignalP"/>
    </source>
</evidence>
<evidence type="ECO:0000313" key="2">
    <source>
        <dbReference type="EMBL" id="MDT0331672.1"/>
    </source>
</evidence>
<name>A0ABU2MGA7_9ACTN</name>
<feature type="signal peptide" evidence="1">
    <location>
        <begin position="1"/>
        <end position="23"/>
    </location>
</feature>
<proteinExistence type="predicted"/>
<accession>A0ABU2MGA7</accession>
<gene>
    <name evidence="2" type="ORF">RM479_24970</name>
</gene>